<reference evidence="5" key="1">
    <citation type="journal article" date="2012" name="PLoS Genet.">
        <title>The genomes of the fungal plant pathogens Cladosporium fulvum and Dothistroma septosporum reveal adaptation to different hosts and lifestyles but also signatures of common ancestry.</title>
        <authorList>
            <person name="de Wit P.J.G.M."/>
            <person name="van der Burgt A."/>
            <person name="Oekmen B."/>
            <person name="Stergiopoulos I."/>
            <person name="Abd-Elsalam K.A."/>
            <person name="Aerts A.L."/>
            <person name="Bahkali A.H."/>
            <person name="Beenen H.G."/>
            <person name="Chettri P."/>
            <person name="Cox M.P."/>
            <person name="Datema E."/>
            <person name="de Vries R.P."/>
            <person name="Dhillon B."/>
            <person name="Ganley A.R."/>
            <person name="Griffiths S.A."/>
            <person name="Guo Y."/>
            <person name="Hamelin R.C."/>
            <person name="Henrissat B."/>
            <person name="Kabir M.S."/>
            <person name="Jashni M.K."/>
            <person name="Kema G."/>
            <person name="Klaubauf S."/>
            <person name="Lapidus A."/>
            <person name="Levasseur A."/>
            <person name="Lindquist E."/>
            <person name="Mehrabi R."/>
            <person name="Ohm R.A."/>
            <person name="Owen T.J."/>
            <person name="Salamov A."/>
            <person name="Schwelm A."/>
            <person name="Schijlen E."/>
            <person name="Sun H."/>
            <person name="van den Burg H.A."/>
            <person name="van Ham R.C.H.J."/>
            <person name="Zhang S."/>
            <person name="Goodwin S.B."/>
            <person name="Grigoriev I.V."/>
            <person name="Collemare J."/>
            <person name="Bradshaw R.E."/>
        </authorList>
    </citation>
    <scope>NUCLEOTIDE SEQUENCE [LARGE SCALE GENOMIC DNA]</scope>
    <source>
        <strain evidence="5">NZE10 / CBS 128990</strain>
    </source>
</reference>
<comment type="similarity">
    <text evidence="2">Belongs to the short-chain dehydrogenases/reductases (SDR) family.</text>
</comment>
<reference evidence="4 5" key="2">
    <citation type="journal article" date="2012" name="PLoS Pathog.">
        <title>Diverse lifestyles and strategies of plant pathogenesis encoded in the genomes of eighteen Dothideomycetes fungi.</title>
        <authorList>
            <person name="Ohm R.A."/>
            <person name="Feau N."/>
            <person name="Henrissat B."/>
            <person name="Schoch C.L."/>
            <person name="Horwitz B.A."/>
            <person name="Barry K.W."/>
            <person name="Condon B.J."/>
            <person name="Copeland A.C."/>
            <person name="Dhillon B."/>
            <person name="Glaser F."/>
            <person name="Hesse C.N."/>
            <person name="Kosti I."/>
            <person name="LaButti K."/>
            <person name="Lindquist E.A."/>
            <person name="Lucas S."/>
            <person name="Salamov A.A."/>
            <person name="Bradshaw R.E."/>
            <person name="Ciuffetti L."/>
            <person name="Hamelin R.C."/>
            <person name="Kema G.H.J."/>
            <person name="Lawrence C."/>
            <person name="Scott J.A."/>
            <person name="Spatafora J.W."/>
            <person name="Turgeon B.G."/>
            <person name="de Wit P.J.G.M."/>
            <person name="Zhong S."/>
            <person name="Goodwin S.B."/>
            <person name="Grigoriev I.V."/>
        </authorList>
    </citation>
    <scope>NUCLEOTIDE SEQUENCE [LARGE SCALE GENOMIC DNA]</scope>
    <source>
        <strain evidence="5">NZE10 / CBS 128990</strain>
    </source>
</reference>
<dbReference type="Gene3D" id="3.40.50.720">
    <property type="entry name" value="NAD(P)-binding Rossmann-like Domain"/>
    <property type="match status" value="1"/>
</dbReference>
<evidence type="ECO:0000313" key="4">
    <source>
        <dbReference type="EMBL" id="EME44037.1"/>
    </source>
</evidence>
<dbReference type="GO" id="GO:0016616">
    <property type="term" value="F:oxidoreductase activity, acting on the CH-OH group of donors, NAD or NADP as acceptor"/>
    <property type="evidence" value="ECO:0007669"/>
    <property type="project" value="TreeGrafter"/>
</dbReference>
<proteinExistence type="inferred from homology"/>
<evidence type="ECO:0000313" key="5">
    <source>
        <dbReference type="Proteomes" id="UP000016933"/>
    </source>
</evidence>
<dbReference type="OrthoDB" id="1933717at2759"/>
<gene>
    <name evidence="4" type="ORF">DOTSEDRAFT_71740</name>
</gene>
<dbReference type="EMBL" id="KB446539">
    <property type="protein sequence ID" value="EME44037.1"/>
    <property type="molecule type" value="Genomic_DNA"/>
</dbReference>
<accession>N1PKL6</accession>
<evidence type="ECO:0000256" key="1">
    <source>
        <dbReference type="ARBA" id="ARBA00004685"/>
    </source>
</evidence>
<dbReference type="Proteomes" id="UP000016933">
    <property type="component" value="Unassembled WGS sequence"/>
</dbReference>
<evidence type="ECO:0000256" key="3">
    <source>
        <dbReference type="ARBA" id="ARBA00023002"/>
    </source>
</evidence>
<evidence type="ECO:0008006" key="6">
    <source>
        <dbReference type="Google" id="ProtNLM"/>
    </source>
</evidence>
<dbReference type="AlphaFoldDB" id="N1PKL6"/>
<keyword evidence="3" id="KW-0560">Oxidoreductase</keyword>
<evidence type="ECO:0000256" key="2">
    <source>
        <dbReference type="ARBA" id="ARBA00006484"/>
    </source>
</evidence>
<dbReference type="PRINTS" id="PR00081">
    <property type="entry name" value="GDHRDH"/>
</dbReference>
<dbReference type="PANTHER" id="PTHR42760">
    <property type="entry name" value="SHORT-CHAIN DEHYDROGENASES/REDUCTASES FAMILY MEMBER"/>
    <property type="match status" value="1"/>
</dbReference>
<dbReference type="eggNOG" id="KOG1207">
    <property type="taxonomic scope" value="Eukaryota"/>
</dbReference>
<dbReference type="HOGENOM" id="CLU_010194_8_2_1"/>
<dbReference type="SUPFAM" id="SSF51735">
    <property type="entry name" value="NAD(P)-binding Rossmann-fold domains"/>
    <property type="match status" value="1"/>
</dbReference>
<keyword evidence="5" id="KW-1185">Reference proteome</keyword>
<dbReference type="PANTHER" id="PTHR42760:SF37">
    <property type="entry name" value="CLAVALDEHYDE DEHYDROGENASE"/>
    <property type="match status" value="1"/>
</dbReference>
<organism evidence="4 5">
    <name type="scientific">Dothistroma septosporum (strain NZE10 / CBS 128990)</name>
    <name type="common">Red band needle blight fungus</name>
    <name type="synonym">Mycosphaerella pini</name>
    <dbReference type="NCBI Taxonomy" id="675120"/>
    <lineage>
        <taxon>Eukaryota</taxon>
        <taxon>Fungi</taxon>
        <taxon>Dikarya</taxon>
        <taxon>Ascomycota</taxon>
        <taxon>Pezizomycotina</taxon>
        <taxon>Dothideomycetes</taxon>
        <taxon>Dothideomycetidae</taxon>
        <taxon>Mycosphaerellales</taxon>
        <taxon>Mycosphaerellaceae</taxon>
        <taxon>Dothistroma</taxon>
    </lineage>
</organism>
<protein>
    <recommendedName>
        <fullName evidence="6">NAD(P)-binding protein</fullName>
    </recommendedName>
</protein>
<dbReference type="InterPro" id="IPR036291">
    <property type="entry name" value="NAD(P)-bd_dom_sf"/>
</dbReference>
<sequence>MGVVQDLPRPVKTYHTETYDRISPSKAQFKGKGKTVLITGGATGIGFSIAKSFAEAGISRIIIISRSPGPQAEAKETIEKDFPNTKVEGIQASIADRTRMTEVLSSVAPIDVLVLSAVASHKFAKSVDIPTTDFDESFTVNILACYDLVRTYLRQPAPNSKTVINISSAAAHITLPGQVAYGASKAGFLGIMSAMANEYSPQKDGVRLMSMHPGIILTDLASAVGYGEGDLEWEDEKLPGHFAIWLTGNEAEFLHGRFVWAQWDVDELVQLKKKVEEDQGLLKLGLIM</sequence>
<dbReference type="CDD" id="cd05233">
    <property type="entry name" value="SDR_c"/>
    <property type="match status" value="1"/>
</dbReference>
<dbReference type="Pfam" id="PF00106">
    <property type="entry name" value="adh_short"/>
    <property type="match status" value="1"/>
</dbReference>
<comment type="pathway">
    <text evidence="1">Mycotoxin biosynthesis.</text>
</comment>
<name>N1PKL6_DOTSN</name>
<dbReference type="InterPro" id="IPR002347">
    <property type="entry name" value="SDR_fam"/>
</dbReference>
<dbReference type="OMA" id="QHFAWER"/>